<proteinExistence type="predicted"/>
<dbReference type="EMBL" id="PGCJ01000097">
    <property type="protein sequence ID" value="PLW49240.1"/>
    <property type="molecule type" value="Genomic_DNA"/>
</dbReference>
<feature type="compositionally biased region" description="Polar residues" evidence="1">
    <location>
        <begin position="228"/>
        <end position="243"/>
    </location>
</feature>
<dbReference type="Proteomes" id="UP000235388">
    <property type="component" value="Unassembled WGS sequence"/>
</dbReference>
<accession>A0A2N5SWV9</accession>
<comment type="caution">
    <text evidence="2">The sequence shown here is derived from an EMBL/GenBank/DDBJ whole genome shotgun (WGS) entry which is preliminary data.</text>
</comment>
<evidence type="ECO:0000313" key="7">
    <source>
        <dbReference type="Proteomes" id="UP000235392"/>
    </source>
</evidence>
<feature type="compositionally biased region" description="Basic and acidic residues" evidence="1">
    <location>
        <begin position="129"/>
        <end position="139"/>
    </location>
</feature>
<name>A0A2N5SWV9_9BASI</name>
<reference evidence="6 7" key="1">
    <citation type="submission" date="2017-11" db="EMBL/GenBank/DDBJ databases">
        <title>De novo assembly and phasing of dikaryotic genomes from two isolates of Puccinia coronata f. sp. avenae, the causal agent of oat crown rust.</title>
        <authorList>
            <person name="Miller M.E."/>
            <person name="Zhang Y."/>
            <person name="Omidvar V."/>
            <person name="Sperschneider J."/>
            <person name="Schwessinger B."/>
            <person name="Raley C."/>
            <person name="Palmer J.M."/>
            <person name="Garnica D."/>
            <person name="Upadhyaya N."/>
            <person name="Rathjen J."/>
            <person name="Taylor J.M."/>
            <person name="Park R.F."/>
            <person name="Dodds P.N."/>
            <person name="Hirsch C.D."/>
            <person name="Kianian S.F."/>
            <person name="Figueroa M."/>
        </authorList>
    </citation>
    <scope>NUCLEOTIDE SEQUENCE [LARGE SCALE GENOMIC DNA]</scope>
    <source>
        <strain evidence="2">12NC29</strain>
        <strain evidence="3">12SD80</strain>
    </source>
</reference>
<organism evidence="2 6">
    <name type="scientific">Puccinia coronata f. sp. avenae</name>
    <dbReference type="NCBI Taxonomy" id="200324"/>
    <lineage>
        <taxon>Eukaryota</taxon>
        <taxon>Fungi</taxon>
        <taxon>Dikarya</taxon>
        <taxon>Basidiomycota</taxon>
        <taxon>Pucciniomycotina</taxon>
        <taxon>Pucciniomycetes</taxon>
        <taxon>Pucciniales</taxon>
        <taxon>Pucciniaceae</taxon>
        <taxon>Puccinia</taxon>
    </lineage>
</organism>
<dbReference type="Proteomes" id="UP000235392">
    <property type="component" value="Unassembled WGS sequence"/>
</dbReference>
<keyword evidence="6" id="KW-1185">Reference proteome</keyword>
<evidence type="ECO:0000313" key="4">
    <source>
        <dbReference type="EMBL" id="PLW49240.1"/>
    </source>
</evidence>
<evidence type="ECO:0000313" key="5">
    <source>
        <dbReference type="EMBL" id="PLW51388.1"/>
    </source>
</evidence>
<evidence type="ECO:0000313" key="3">
    <source>
        <dbReference type="EMBL" id="PLW24730.1"/>
    </source>
</evidence>
<dbReference type="EMBL" id="PGCI01000604">
    <property type="protein sequence ID" value="PLW24730.1"/>
    <property type="molecule type" value="Genomic_DNA"/>
</dbReference>
<evidence type="ECO:0000313" key="2">
    <source>
        <dbReference type="EMBL" id="PLW17728.1"/>
    </source>
</evidence>
<feature type="region of interest" description="Disordered" evidence="1">
    <location>
        <begin position="228"/>
        <end position="266"/>
    </location>
</feature>
<sequence length="314" mass="35464">MENVRPDSRKLDPVMAPDAIDSPMRLVSLPLDELTNQAATPGPMSILEWRRAVWYEAQSILDQRNPTHRTSCRRSQSRISKHTSANSDSGEELTDQPIVGWPSRSGSRRYASKRPTVMPLIDLSQPTDADGRPIQHEGGRPMLASQFSKPKRRMMAAPDIEQRHREAMRRLQAEATEHLIYAEWEAAHQRTAPRLEPPKSNRFPRRRATLQKLSDFARKSVSNLSVKTTAVESPSRTAASRSNTVEKLRPCAPKNSPSNRKTSTRFTRMIKKFESLKRSPSSPRMFSAESEASLSRKSLLSSFRFSASTSAFHS</sequence>
<feature type="region of interest" description="Disordered" evidence="1">
    <location>
        <begin position="64"/>
        <end position="142"/>
    </location>
</feature>
<evidence type="ECO:0000313" key="6">
    <source>
        <dbReference type="Proteomes" id="UP000235388"/>
    </source>
</evidence>
<feature type="compositionally biased region" description="Basic residues" evidence="1">
    <location>
        <begin position="66"/>
        <end position="81"/>
    </location>
</feature>
<dbReference type="EMBL" id="PGCI01000005">
    <property type="protein sequence ID" value="PLW51388.1"/>
    <property type="molecule type" value="Genomic_DNA"/>
</dbReference>
<feature type="compositionally biased region" description="Polar residues" evidence="1">
    <location>
        <begin position="255"/>
        <end position="266"/>
    </location>
</feature>
<protein>
    <submittedName>
        <fullName evidence="2">Uncharacterized protein</fullName>
    </submittedName>
</protein>
<dbReference type="EMBL" id="PGCJ01000844">
    <property type="protein sequence ID" value="PLW17728.1"/>
    <property type="molecule type" value="Genomic_DNA"/>
</dbReference>
<evidence type="ECO:0000256" key="1">
    <source>
        <dbReference type="SAM" id="MobiDB-lite"/>
    </source>
</evidence>
<gene>
    <name evidence="4" type="ORF">PCANC_06912</name>
    <name evidence="2" type="ORF">PCANC_09090</name>
    <name evidence="5" type="ORF">PCASD_00352</name>
    <name evidence="3" type="ORF">PCASD_05219</name>
</gene>
<dbReference type="OrthoDB" id="2504409at2759"/>
<dbReference type="AlphaFoldDB" id="A0A2N5SWV9"/>